<dbReference type="PANTHER" id="PTHR10653:SF0">
    <property type="entry name" value="F-ACTIN-CAPPING PROTEIN SUBUNIT ALPHA"/>
    <property type="match status" value="1"/>
</dbReference>
<dbReference type="GO" id="GO:0030863">
    <property type="term" value="C:cortical cytoskeleton"/>
    <property type="evidence" value="ECO:0007669"/>
    <property type="project" value="TreeGrafter"/>
</dbReference>
<keyword evidence="3 6" id="KW-0117">Actin capping</keyword>
<dbReference type="PANTHER" id="PTHR10653">
    <property type="entry name" value="F-ACTIN-CAPPING PROTEIN SUBUNIT ALPHA"/>
    <property type="match status" value="1"/>
</dbReference>
<proteinExistence type="inferred from homology"/>
<dbReference type="FunFam" id="3.30.1140.60:FF:000001">
    <property type="entry name" value="F-actin-capping protein subunit alpha"/>
    <property type="match status" value="1"/>
</dbReference>
<organism evidence="7 8">
    <name type="scientific">Mizuhopecten yessoensis</name>
    <name type="common">Japanese scallop</name>
    <name type="synonym">Patinopecten yessoensis</name>
    <dbReference type="NCBI Taxonomy" id="6573"/>
    <lineage>
        <taxon>Eukaryota</taxon>
        <taxon>Metazoa</taxon>
        <taxon>Spiralia</taxon>
        <taxon>Lophotrochozoa</taxon>
        <taxon>Mollusca</taxon>
        <taxon>Bivalvia</taxon>
        <taxon>Autobranchia</taxon>
        <taxon>Pteriomorphia</taxon>
        <taxon>Pectinida</taxon>
        <taxon>Pectinoidea</taxon>
        <taxon>Pectinidae</taxon>
        <taxon>Mizuhopecten</taxon>
    </lineage>
</organism>
<dbReference type="AlphaFoldDB" id="A0A210PDZ0"/>
<name>A0A210PDZ0_MIZYE</name>
<evidence type="ECO:0000256" key="2">
    <source>
        <dbReference type="ARBA" id="ARBA00014038"/>
    </source>
</evidence>
<evidence type="ECO:0000313" key="7">
    <source>
        <dbReference type="EMBL" id="OWF34687.1"/>
    </source>
</evidence>
<dbReference type="Pfam" id="PF01267">
    <property type="entry name" value="F-actin_cap_A"/>
    <property type="match status" value="1"/>
</dbReference>
<gene>
    <name evidence="7" type="ORF">KP79_PYT11456</name>
</gene>
<dbReference type="Gene3D" id="3.30.1140.60">
    <property type="entry name" value="F-actin capping protein, alpha subunit"/>
    <property type="match status" value="1"/>
</dbReference>
<dbReference type="PRINTS" id="PR00191">
    <property type="entry name" value="FACTINCAPA"/>
</dbReference>
<dbReference type="STRING" id="6573.A0A210PDZ0"/>
<dbReference type="InterPro" id="IPR042276">
    <property type="entry name" value="CapZ_alpha/beta_2"/>
</dbReference>
<dbReference type="InterPro" id="IPR037282">
    <property type="entry name" value="CapZ_alpha/beta"/>
</dbReference>
<sequence>MADFGEPISDQEKINITTNFILHAPPGEFNEVFNDVRILLNDDNLLKEGGSGAFAQYNKDQFTPCKVEDSEEQVLISDHGDVGNGRFVDPRNKKSFRYDHLKKEASDYQDVEVDRTVEPWRSAIETALSAYRDQHYKYGVVSVYGSAQGGSITIIACIESHQFQPKNFWNGRWRSQWSLTFPSSGGKVDLTGVFKVQVHYYEDGNVQLVSSKEVKKTLNVTNEQQTAKDFINLVRDSEQEYQVCCS</sequence>
<protein>
    <recommendedName>
        <fullName evidence="2 6">F-actin-capping protein subunit alpha</fullName>
    </recommendedName>
</protein>
<dbReference type="GO" id="GO:0051016">
    <property type="term" value="P:barbed-end actin filament capping"/>
    <property type="evidence" value="ECO:0007669"/>
    <property type="project" value="UniProtKB-UniRule"/>
</dbReference>
<dbReference type="InterPro" id="IPR017865">
    <property type="entry name" value="F-actin_cap_asu_CS"/>
</dbReference>
<evidence type="ECO:0000256" key="3">
    <source>
        <dbReference type="ARBA" id="ARBA00022467"/>
    </source>
</evidence>
<dbReference type="GO" id="GO:0051015">
    <property type="term" value="F:actin filament binding"/>
    <property type="evidence" value="ECO:0007669"/>
    <property type="project" value="TreeGrafter"/>
</dbReference>
<comment type="caution">
    <text evidence="7">The sequence shown here is derived from an EMBL/GenBank/DDBJ whole genome shotgun (WGS) entry which is preliminary data.</text>
</comment>
<evidence type="ECO:0000256" key="4">
    <source>
        <dbReference type="ARBA" id="ARBA00023203"/>
    </source>
</evidence>
<evidence type="ECO:0000256" key="6">
    <source>
        <dbReference type="RuleBase" id="RU365077"/>
    </source>
</evidence>
<comment type="function">
    <text evidence="6">F-actin-capping proteins bind in a Ca(2+)-independent manner to the fast growing ends of actin filaments (barbed end) thereby blocking the exchange of subunits at these ends. Unlike other capping proteins (such as gelsolin and severin), these proteins do not sever actin filaments.</text>
</comment>
<dbReference type="SUPFAM" id="SSF90096">
    <property type="entry name" value="Subunits of heterodimeric actin filament capping protein Capz"/>
    <property type="match status" value="1"/>
</dbReference>
<dbReference type="InterPro" id="IPR002189">
    <property type="entry name" value="CapZ_alpha"/>
</dbReference>
<dbReference type="Proteomes" id="UP000242188">
    <property type="component" value="Unassembled WGS sequence"/>
</dbReference>
<keyword evidence="8" id="KW-1185">Reference proteome</keyword>
<reference evidence="7 8" key="1">
    <citation type="journal article" date="2017" name="Nat. Ecol. Evol.">
        <title>Scallop genome provides insights into evolution of bilaterian karyotype and development.</title>
        <authorList>
            <person name="Wang S."/>
            <person name="Zhang J."/>
            <person name="Jiao W."/>
            <person name="Li J."/>
            <person name="Xun X."/>
            <person name="Sun Y."/>
            <person name="Guo X."/>
            <person name="Huan P."/>
            <person name="Dong B."/>
            <person name="Zhang L."/>
            <person name="Hu X."/>
            <person name="Sun X."/>
            <person name="Wang J."/>
            <person name="Zhao C."/>
            <person name="Wang Y."/>
            <person name="Wang D."/>
            <person name="Huang X."/>
            <person name="Wang R."/>
            <person name="Lv J."/>
            <person name="Li Y."/>
            <person name="Zhang Z."/>
            <person name="Liu B."/>
            <person name="Lu W."/>
            <person name="Hui Y."/>
            <person name="Liang J."/>
            <person name="Zhou Z."/>
            <person name="Hou R."/>
            <person name="Li X."/>
            <person name="Liu Y."/>
            <person name="Li H."/>
            <person name="Ning X."/>
            <person name="Lin Y."/>
            <person name="Zhao L."/>
            <person name="Xing Q."/>
            <person name="Dou J."/>
            <person name="Li Y."/>
            <person name="Mao J."/>
            <person name="Guo H."/>
            <person name="Dou H."/>
            <person name="Li T."/>
            <person name="Mu C."/>
            <person name="Jiang W."/>
            <person name="Fu Q."/>
            <person name="Fu X."/>
            <person name="Miao Y."/>
            <person name="Liu J."/>
            <person name="Yu Q."/>
            <person name="Li R."/>
            <person name="Liao H."/>
            <person name="Li X."/>
            <person name="Kong Y."/>
            <person name="Jiang Z."/>
            <person name="Chourrout D."/>
            <person name="Li R."/>
            <person name="Bao Z."/>
        </authorList>
    </citation>
    <scope>NUCLEOTIDE SEQUENCE [LARGE SCALE GENOMIC DNA]</scope>
    <source>
        <strain evidence="7 8">PY_sf001</strain>
    </source>
</reference>
<dbReference type="Gene3D" id="3.90.1150.210">
    <property type="entry name" value="F-actin capping protein, beta subunit"/>
    <property type="match status" value="1"/>
</dbReference>
<dbReference type="FunFam" id="3.90.1150.210:FF:000003">
    <property type="entry name" value="F-actin-capping protein subunit alpha"/>
    <property type="match status" value="1"/>
</dbReference>
<evidence type="ECO:0000256" key="1">
    <source>
        <dbReference type="ARBA" id="ARBA00010479"/>
    </source>
</evidence>
<comment type="similarity">
    <text evidence="1 6">Belongs to the F-actin-capping protein alpha subunit family.</text>
</comment>
<dbReference type="EMBL" id="NEDP02076751">
    <property type="protein sequence ID" value="OWF34687.1"/>
    <property type="molecule type" value="Genomic_DNA"/>
</dbReference>
<keyword evidence="4 6" id="KW-0009">Actin-binding</keyword>
<dbReference type="OrthoDB" id="340550at2759"/>
<evidence type="ECO:0000313" key="8">
    <source>
        <dbReference type="Proteomes" id="UP000242188"/>
    </source>
</evidence>
<comment type="subunit">
    <text evidence="5">Component of the F-actin capping complex, composed of a heterodimer of an alpha and a beta subunit.</text>
</comment>
<dbReference type="PROSITE" id="PS00748">
    <property type="entry name" value="F_ACTIN_CAPPING_A_1"/>
    <property type="match status" value="1"/>
</dbReference>
<dbReference type="InterPro" id="IPR042489">
    <property type="entry name" value="CapZ_alpha_1"/>
</dbReference>
<comment type="subunit">
    <text evidence="6">Heterodimer of an alpha and a beta subunit.</text>
</comment>
<dbReference type="GO" id="GO:0008290">
    <property type="term" value="C:F-actin capping protein complex"/>
    <property type="evidence" value="ECO:0007669"/>
    <property type="project" value="UniProtKB-UniRule"/>
</dbReference>
<dbReference type="GO" id="GO:0030036">
    <property type="term" value="P:actin cytoskeleton organization"/>
    <property type="evidence" value="ECO:0007669"/>
    <property type="project" value="TreeGrafter"/>
</dbReference>
<accession>A0A210PDZ0</accession>
<evidence type="ECO:0000256" key="5">
    <source>
        <dbReference type="ARBA" id="ARBA00044965"/>
    </source>
</evidence>